<dbReference type="InterPro" id="IPR012338">
    <property type="entry name" value="Beta-lactam/transpept-like"/>
</dbReference>
<organism evidence="4 5">
    <name type="scientific">Denitrobacterium detoxificans</name>
    <dbReference type="NCBI Taxonomy" id="79604"/>
    <lineage>
        <taxon>Bacteria</taxon>
        <taxon>Bacillati</taxon>
        <taxon>Actinomycetota</taxon>
        <taxon>Coriobacteriia</taxon>
        <taxon>Eggerthellales</taxon>
        <taxon>Eggerthellaceae</taxon>
        <taxon>Denitrobacterium</taxon>
    </lineage>
</organism>
<dbReference type="Gene3D" id="3.40.710.10">
    <property type="entry name" value="DD-peptidase/beta-lactamase superfamily"/>
    <property type="match status" value="1"/>
</dbReference>
<dbReference type="EMBL" id="FOEC01000014">
    <property type="protein sequence ID" value="SEO96414.1"/>
    <property type="molecule type" value="Genomic_DNA"/>
</dbReference>
<dbReference type="OrthoDB" id="5688590at2"/>
<evidence type="ECO:0000256" key="1">
    <source>
        <dbReference type="SAM" id="SignalP"/>
    </source>
</evidence>
<evidence type="ECO:0000259" key="2">
    <source>
        <dbReference type="Pfam" id="PF00768"/>
    </source>
</evidence>
<keyword evidence="4" id="KW-0121">Carboxypeptidase</keyword>
<keyword evidence="4" id="KW-0378">Hydrolase</keyword>
<name>A0A1H8U0L8_9ACTN</name>
<keyword evidence="1" id="KW-0732">Signal</keyword>
<dbReference type="InterPro" id="IPR043708">
    <property type="entry name" value="DUF5648"/>
</dbReference>
<protein>
    <submittedName>
        <fullName evidence="4">D-alanyl-D-alanine carboxypeptidase</fullName>
    </submittedName>
</protein>
<dbReference type="Pfam" id="PF00768">
    <property type="entry name" value="Peptidase_S11"/>
    <property type="match status" value="1"/>
</dbReference>
<feature type="domain" description="Peptidase S11 D-alanyl-D-alanine carboxypeptidase A N-terminal" evidence="2">
    <location>
        <begin position="195"/>
        <end position="371"/>
    </location>
</feature>
<dbReference type="RefSeq" id="WP_066660462.1">
    <property type="nucleotide sequence ID" value="NZ_CP011402.1"/>
</dbReference>
<keyword evidence="5" id="KW-1185">Reference proteome</keyword>
<dbReference type="GO" id="GO:0006508">
    <property type="term" value="P:proteolysis"/>
    <property type="evidence" value="ECO:0007669"/>
    <property type="project" value="InterPro"/>
</dbReference>
<feature type="chain" id="PRO_5038595350" evidence="1">
    <location>
        <begin position="25"/>
        <end position="443"/>
    </location>
</feature>
<accession>A0A1H8U0L8</accession>
<feature type="domain" description="DUF5648" evidence="3">
    <location>
        <begin position="40"/>
        <end position="170"/>
    </location>
</feature>
<evidence type="ECO:0000313" key="5">
    <source>
        <dbReference type="Proteomes" id="UP000182975"/>
    </source>
</evidence>
<sequence length="443" mass="48342">MNPAKSTSKHYLALLLAVAAVAFAAALVAPASAYAASDQKMYRLYNPNGGEHFYTANVMEMTNLHRLGWTYEGVGWIAPASGSPVYRLYNPNGGDHHYTMAAEEKDFLVALGWNYEGVGWRSASASAGQPLYRQYNPNASSGSHNYTLSAQENDHLVSLGWNAEGVCWYGYEPSESDFITSLDYSQAVNLPVSVSAYSVVVAREDGVVIASKSPNKKCETGSTAKLMTCWLAQESLGDAQVTLSDYDIQIAQPFAYDRDQPWKANSASVVAKQCMYVSSNPYAHTLARYVAREKYGATGTDWGDMRNGVRAMQERAVEIGMTNTTFVSPSGLFGPKNGNFTKDFSSNSKGMTNNRSTGNDMMLLTLNAVPAGTHIVGNTFGSPHKFTNIKTGTNERESMLSMIRIKGKTYYIALMAADHTSSQGGTDVNETTAIVNWLWDYVQ</sequence>
<reference evidence="5" key="1">
    <citation type="submission" date="2016-10" db="EMBL/GenBank/DDBJ databases">
        <authorList>
            <person name="Varghese N."/>
        </authorList>
    </citation>
    <scope>NUCLEOTIDE SEQUENCE [LARGE SCALE GENOMIC DNA]</scope>
    <source>
        <strain evidence="5">DSM 21843</strain>
    </source>
</reference>
<dbReference type="InterPro" id="IPR001967">
    <property type="entry name" value="Peptidase_S11_N"/>
</dbReference>
<gene>
    <name evidence="4" type="ORF">SAMN02910314_01753</name>
</gene>
<dbReference type="Proteomes" id="UP000182975">
    <property type="component" value="Unassembled WGS sequence"/>
</dbReference>
<dbReference type="Pfam" id="PF18885">
    <property type="entry name" value="DUF5648"/>
    <property type="match status" value="1"/>
</dbReference>
<proteinExistence type="predicted"/>
<dbReference type="SUPFAM" id="SSF56601">
    <property type="entry name" value="beta-lactamase/transpeptidase-like"/>
    <property type="match status" value="1"/>
</dbReference>
<feature type="signal peptide" evidence="1">
    <location>
        <begin position="1"/>
        <end position="24"/>
    </location>
</feature>
<dbReference type="AlphaFoldDB" id="A0A1H8U0L8"/>
<evidence type="ECO:0000313" key="4">
    <source>
        <dbReference type="EMBL" id="SEO96414.1"/>
    </source>
</evidence>
<keyword evidence="4" id="KW-0645">Protease</keyword>
<dbReference type="GO" id="GO:0009002">
    <property type="term" value="F:serine-type D-Ala-D-Ala carboxypeptidase activity"/>
    <property type="evidence" value="ECO:0007669"/>
    <property type="project" value="InterPro"/>
</dbReference>
<evidence type="ECO:0000259" key="3">
    <source>
        <dbReference type="Pfam" id="PF18885"/>
    </source>
</evidence>